<dbReference type="AlphaFoldDB" id="A0A2K8PHB3"/>
<dbReference type="PROSITE" id="PS51257">
    <property type="entry name" value="PROKAR_LIPOPROTEIN"/>
    <property type="match status" value="1"/>
</dbReference>
<proteinExistence type="predicted"/>
<evidence type="ECO:0000313" key="2">
    <source>
        <dbReference type="EMBL" id="ATZ25153.1"/>
    </source>
</evidence>
<feature type="region of interest" description="Disordered" evidence="1">
    <location>
        <begin position="138"/>
        <end position="163"/>
    </location>
</feature>
<keyword evidence="3" id="KW-1185">Reference proteome</keyword>
<dbReference type="RefSeq" id="WP_234333791.1">
    <property type="nucleotide sequence ID" value="NZ_BSRP01000017.1"/>
</dbReference>
<feature type="region of interest" description="Disordered" evidence="1">
    <location>
        <begin position="29"/>
        <end position="59"/>
    </location>
</feature>
<protein>
    <submittedName>
        <fullName evidence="2">Uncharacterized protein</fullName>
    </submittedName>
</protein>
<dbReference type="KEGG" id="slx:SLAV_16515"/>
<evidence type="ECO:0000313" key="3">
    <source>
        <dbReference type="Proteomes" id="UP000231791"/>
    </source>
</evidence>
<sequence length="163" mass="15801">MHNHLRLTIAAATGAAALLTLTGCGSDSSPAADKKPSAAASAPAAATTPSAGGTGGAGGAAKAGTLEGGWISMQNPGKGVVLTVKGQTAFVVEAATGLTCEGTSTGAALDLKCPTGATRSKGKVDSVDATTLKVTWEGPAGTDTFQRSEPGKLPSLPALPTKK</sequence>
<dbReference type="EMBL" id="CP024985">
    <property type="protein sequence ID" value="ATZ25153.1"/>
    <property type="molecule type" value="Genomic_DNA"/>
</dbReference>
<dbReference type="Proteomes" id="UP000231791">
    <property type="component" value="Chromosome"/>
</dbReference>
<reference evidence="2 3" key="1">
    <citation type="submission" date="2017-11" db="EMBL/GenBank/DDBJ databases">
        <title>Complete genome sequence of Streptomyces lavendulae subsp. lavendulae CCM 3239 (formerly 'Streptomyces aureofaciens CCM 3239'), the producer of the angucycline-type antibiotic auricin.</title>
        <authorList>
            <person name="Busche T."/>
            <person name="Novakova R."/>
            <person name="Al'Dilaimi A."/>
            <person name="Homerova D."/>
            <person name="Feckova L."/>
            <person name="Rezuchova B."/>
            <person name="Mingyar E."/>
            <person name="Csolleiova D."/>
            <person name="Bekeova C."/>
            <person name="Winkler A."/>
            <person name="Sevcikova B."/>
            <person name="Kalinowski J."/>
            <person name="Kormanec J."/>
            <person name="Ruckert C."/>
        </authorList>
    </citation>
    <scope>NUCLEOTIDE SEQUENCE [LARGE SCALE GENOMIC DNA]</scope>
    <source>
        <strain evidence="2 3">CCM 3239</strain>
    </source>
</reference>
<evidence type="ECO:0000256" key="1">
    <source>
        <dbReference type="SAM" id="MobiDB-lite"/>
    </source>
</evidence>
<accession>A0A2K8PHB3</accession>
<feature type="compositionally biased region" description="Low complexity" evidence="1">
    <location>
        <begin position="29"/>
        <end position="51"/>
    </location>
</feature>
<gene>
    <name evidence="2" type="ORF">SLAV_16515</name>
</gene>
<name>A0A2K8PHB3_STRLA</name>
<dbReference type="GeneID" id="49384349"/>
<organism evidence="2 3">
    <name type="scientific">Streptomyces lavendulae subsp. lavendulae</name>
    <dbReference type="NCBI Taxonomy" id="58340"/>
    <lineage>
        <taxon>Bacteria</taxon>
        <taxon>Bacillati</taxon>
        <taxon>Actinomycetota</taxon>
        <taxon>Actinomycetes</taxon>
        <taxon>Kitasatosporales</taxon>
        <taxon>Streptomycetaceae</taxon>
        <taxon>Streptomyces</taxon>
    </lineage>
</organism>